<protein>
    <recommendedName>
        <fullName evidence="3">Transmembrane protein</fullName>
    </recommendedName>
</protein>
<keyword evidence="1" id="KW-1133">Transmembrane helix</keyword>
<dbReference type="EMBL" id="PSQE01000003">
    <property type="protein sequence ID" value="RHN68119.1"/>
    <property type="molecule type" value="Genomic_DNA"/>
</dbReference>
<dbReference type="Gramene" id="rna16419">
    <property type="protein sequence ID" value="RHN68119.1"/>
    <property type="gene ID" value="gene16419"/>
</dbReference>
<comment type="caution">
    <text evidence="2">The sequence shown here is derived from an EMBL/GenBank/DDBJ whole genome shotgun (WGS) entry which is preliminary data.</text>
</comment>
<dbReference type="Proteomes" id="UP000265566">
    <property type="component" value="Chromosome 3"/>
</dbReference>
<proteinExistence type="predicted"/>
<dbReference type="AlphaFoldDB" id="A0A396IR16"/>
<keyword evidence="1" id="KW-0812">Transmembrane</keyword>
<evidence type="ECO:0008006" key="3">
    <source>
        <dbReference type="Google" id="ProtNLM"/>
    </source>
</evidence>
<organism evidence="2">
    <name type="scientific">Medicago truncatula</name>
    <name type="common">Barrel medic</name>
    <name type="synonym">Medicago tribuloides</name>
    <dbReference type="NCBI Taxonomy" id="3880"/>
    <lineage>
        <taxon>Eukaryota</taxon>
        <taxon>Viridiplantae</taxon>
        <taxon>Streptophyta</taxon>
        <taxon>Embryophyta</taxon>
        <taxon>Tracheophyta</taxon>
        <taxon>Spermatophyta</taxon>
        <taxon>Magnoliopsida</taxon>
        <taxon>eudicotyledons</taxon>
        <taxon>Gunneridae</taxon>
        <taxon>Pentapetalae</taxon>
        <taxon>rosids</taxon>
        <taxon>fabids</taxon>
        <taxon>Fabales</taxon>
        <taxon>Fabaceae</taxon>
        <taxon>Papilionoideae</taxon>
        <taxon>50 kb inversion clade</taxon>
        <taxon>NPAAA clade</taxon>
        <taxon>Hologalegina</taxon>
        <taxon>IRL clade</taxon>
        <taxon>Trifolieae</taxon>
        <taxon>Medicago</taxon>
    </lineage>
</organism>
<name>A0A396IR16_MEDTR</name>
<gene>
    <name evidence="2" type="ORF">MtrunA17_Chr3g0110321</name>
</gene>
<feature type="transmembrane region" description="Helical" evidence="1">
    <location>
        <begin position="12"/>
        <end position="33"/>
    </location>
</feature>
<accession>A0A396IR16</accession>
<evidence type="ECO:0000313" key="2">
    <source>
        <dbReference type="EMBL" id="RHN68119.1"/>
    </source>
</evidence>
<keyword evidence="1" id="KW-0472">Membrane</keyword>
<sequence length="43" mass="5097">MCQVSLNHYYPFIFLLLKLTILLPFSFNKLFFFSSPSHKITSL</sequence>
<reference evidence="2" key="1">
    <citation type="journal article" date="2018" name="Nat. Plants">
        <title>Whole-genome landscape of Medicago truncatula symbiotic genes.</title>
        <authorList>
            <person name="Pecrix Y."/>
            <person name="Gamas P."/>
            <person name="Carrere S."/>
        </authorList>
    </citation>
    <scope>NUCLEOTIDE SEQUENCE</scope>
    <source>
        <tissue evidence="2">Leaves</tissue>
    </source>
</reference>
<evidence type="ECO:0000256" key="1">
    <source>
        <dbReference type="SAM" id="Phobius"/>
    </source>
</evidence>